<protein>
    <submittedName>
        <fullName evidence="3">Glycosyl transferase family 1</fullName>
    </submittedName>
</protein>
<dbReference type="eggNOG" id="COG0438">
    <property type="taxonomic scope" value="Bacteria"/>
</dbReference>
<sequence length="353" mass="40892">MKSVFLESHNMKNRAGGLGTFNYELIKAIAGKPLTDLEIYLNLKNPQKAAEEFKDIFKYKKYTSLQRHAMFRIRQKFDVWHSLNQNTKVEPMFAPGKYILTIHDVNFMEEQNEIEAEANIKIFKEKLKRADVITYISEFAKQQAHNYFQIPHVEQTVIYNGNPISTLVNFDGYNAGIPTDKPFFYSIGDFVERKNFLSLVKMIEITDGYNLVISGGNDKAYGQEVKEYIKLKNLENRVFLTGKVSEEGKQYFLANCAAFLFPSIREGFGLPPVEAMRFGKPVFLSTLTSLPEIGGDAAFYWDNFEPEYMRDFVLQKLGEFKQNPDLYLTKIKARADFFSWDKAAEEYISLYRL</sequence>
<dbReference type="Pfam" id="PF00534">
    <property type="entry name" value="Glycos_transf_1"/>
    <property type="match status" value="1"/>
</dbReference>
<organism evidence="3 4">
    <name type="scientific">Flavobacterium rivuli WB 3.3-2 = DSM 21788</name>
    <dbReference type="NCBI Taxonomy" id="1121895"/>
    <lineage>
        <taxon>Bacteria</taxon>
        <taxon>Pseudomonadati</taxon>
        <taxon>Bacteroidota</taxon>
        <taxon>Flavobacteriia</taxon>
        <taxon>Flavobacteriales</taxon>
        <taxon>Flavobacteriaceae</taxon>
        <taxon>Flavobacterium</taxon>
    </lineage>
</organism>
<evidence type="ECO:0000256" key="1">
    <source>
        <dbReference type="ARBA" id="ARBA00022679"/>
    </source>
</evidence>
<dbReference type="STRING" id="1121895.GCA_000378485_01722"/>
<reference evidence="3 4" key="1">
    <citation type="submission" date="2013-09" db="EMBL/GenBank/DDBJ databases">
        <authorList>
            <person name="Zeng Z."/>
            <person name="Chen C."/>
        </authorList>
    </citation>
    <scope>NUCLEOTIDE SEQUENCE [LARGE SCALE GENOMIC DNA]</scope>
    <source>
        <strain evidence="3 4">WB 3.3-2</strain>
    </source>
</reference>
<dbReference type="PANTHER" id="PTHR46401">
    <property type="entry name" value="GLYCOSYLTRANSFERASE WBBK-RELATED"/>
    <property type="match status" value="1"/>
</dbReference>
<name>A0A0A2M9L6_9FLAO</name>
<dbReference type="RefSeq" id="WP_020212876.1">
    <property type="nucleotide sequence ID" value="NZ_JRLX01000029.1"/>
</dbReference>
<proteinExistence type="predicted"/>
<feature type="domain" description="Glycosyl transferase family 1" evidence="2">
    <location>
        <begin position="176"/>
        <end position="296"/>
    </location>
</feature>
<dbReference type="Gene3D" id="3.40.50.2000">
    <property type="entry name" value="Glycogen Phosphorylase B"/>
    <property type="match status" value="2"/>
</dbReference>
<dbReference type="SUPFAM" id="SSF53756">
    <property type="entry name" value="UDP-Glycosyltransferase/glycogen phosphorylase"/>
    <property type="match status" value="1"/>
</dbReference>
<dbReference type="Proteomes" id="UP000030152">
    <property type="component" value="Unassembled WGS sequence"/>
</dbReference>
<dbReference type="GO" id="GO:0009103">
    <property type="term" value="P:lipopolysaccharide biosynthetic process"/>
    <property type="evidence" value="ECO:0007669"/>
    <property type="project" value="TreeGrafter"/>
</dbReference>
<dbReference type="CDD" id="cd03809">
    <property type="entry name" value="GT4_MtfB-like"/>
    <property type="match status" value="1"/>
</dbReference>
<keyword evidence="4" id="KW-1185">Reference proteome</keyword>
<dbReference type="EMBL" id="JRLX01000029">
    <property type="protein sequence ID" value="KGO84985.1"/>
    <property type="molecule type" value="Genomic_DNA"/>
</dbReference>
<evidence type="ECO:0000259" key="2">
    <source>
        <dbReference type="Pfam" id="PF00534"/>
    </source>
</evidence>
<dbReference type="GO" id="GO:0016757">
    <property type="term" value="F:glycosyltransferase activity"/>
    <property type="evidence" value="ECO:0007669"/>
    <property type="project" value="InterPro"/>
</dbReference>
<evidence type="ECO:0000313" key="3">
    <source>
        <dbReference type="EMBL" id="KGO84985.1"/>
    </source>
</evidence>
<gene>
    <name evidence="3" type="ORF">Q765_18395</name>
</gene>
<dbReference type="AlphaFoldDB" id="A0A0A2M9L6"/>
<keyword evidence="1 3" id="KW-0808">Transferase</keyword>
<accession>A0A0A2M9L6</accession>
<dbReference type="PANTHER" id="PTHR46401:SF2">
    <property type="entry name" value="GLYCOSYLTRANSFERASE WBBK-RELATED"/>
    <property type="match status" value="1"/>
</dbReference>
<evidence type="ECO:0000313" key="4">
    <source>
        <dbReference type="Proteomes" id="UP000030152"/>
    </source>
</evidence>
<comment type="caution">
    <text evidence="3">The sequence shown here is derived from an EMBL/GenBank/DDBJ whole genome shotgun (WGS) entry which is preliminary data.</text>
</comment>
<dbReference type="InterPro" id="IPR001296">
    <property type="entry name" value="Glyco_trans_1"/>
</dbReference>